<accession>M3GE90</accession>
<reference evidence="1 2" key="1">
    <citation type="submission" date="2013-01" db="EMBL/GenBank/DDBJ databases">
        <authorList>
            <person name="Harkins D.M."/>
            <person name="Durkin A.S."/>
            <person name="Brinkac L.M."/>
            <person name="Haft D.H."/>
            <person name="Selengut J.D."/>
            <person name="Sanka R."/>
            <person name="DePew J."/>
            <person name="Purushe J."/>
            <person name="Tulsiani S.M."/>
            <person name="Graham G.C."/>
            <person name="Burns M.-A."/>
            <person name="Dohnt M.F."/>
            <person name="Smythe L.D."/>
            <person name="McKay D.B."/>
            <person name="Craig S.B."/>
            <person name="Vinetz J.M."/>
            <person name="Sutton G.G."/>
            <person name="Nierman W.C."/>
            <person name="Fouts D.E."/>
        </authorList>
    </citation>
    <scope>NUCLEOTIDE SEQUENCE [LARGE SCALE GENOMIC DNA]</scope>
    <source>
        <strain evidence="1 2">LT2116</strain>
    </source>
</reference>
<sequence>MYESADIFPFYSTAFGKLFFAAKNLLKLKKKNPDFLLLHTFSSYELLQTVSKKADLRQNLRYRINSCPSHLPLSCFAMIRMSSLYESQA</sequence>
<dbReference type="EMBL" id="AHOR02000005">
    <property type="protein sequence ID" value="EMF84204.1"/>
    <property type="molecule type" value="Genomic_DNA"/>
</dbReference>
<gene>
    <name evidence="1" type="ORF">LEP1GSC188_4021</name>
</gene>
<proteinExistence type="predicted"/>
<dbReference type="Proteomes" id="UP000011770">
    <property type="component" value="Unassembled WGS sequence"/>
</dbReference>
<name>M3GE90_9LEPT</name>
<evidence type="ECO:0000313" key="2">
    <source>
        <dbReference type="Proteomes" id="UP000011770"/>
    </source>
</evidence>
<organism evidence="1 2">
    <name type="scientific">Leptospira weilii serovar Topaz str. LT2116</name>
    <dbReference type="NCBI Taxonomy" id="1088540"/>
    <lineage>
        <taxon>Bacteria</taxon>
        <taxon>Pseudomonadati</taxon>
        <taxon>Spirochaetota</taxon>
        <taxon>Spirochaetia</taxon>
        <taxon>Leptospirales</taxon>
        <taxon>Leptospiraceae</taxon>
        <taxon>Leptospira</taxon>
    </lineage>
</organism>
<evidence type="ECO:0000313" key="1">
    <source>
        <dbReference type="EMBL" id="EMF84204.1"/>
    </source>
</evidence>
<comment type="caution">
    <text evidence="1">The sequence shown here is derived from an EMBL/GenBank/DDBJ whole genome shotgun (WGS) entry which is preliminary data.</text>
</comment>
<dbReference type="AlphaFoldDB" id="M3GE90"/>
<protein>
    <submittedName>
        <fullName evidence="1">Uncharacterized protein</fullName>
    </submittedName>
</protein>